<comment type="caution">
    <text evidence="1">The sequence shown here is derived from an EMBL/GenBank/DDBJ whole genome shotgun (WGS) entry which is preliminary data.</text>
</comment>
<dbReference type="Proteomes" id="UP000285961">
    <property type="component" value="Unassembled WGS sequence"/>
</dbReference>
<evidence type="ECO:0000313" key="1">
    <source>
        <dbReference type="EMBL" id="RJP73960.1"/>
    </source>
</evidence>
<sequence>MLAVVWETKPEIVARLLPPPLKPSSRPLALAFVANYPRTNFGVTYLEAALFLRAELNGEAGVYCLSMPVTNDMAMAGGREVYGYPKKIARIELNRNGQDVEGWAERHGVRFFEIRAKLTGKFNVEGAQNTFSEILSGNGESVVVAYNFKHFPAPEGGAFDYHPRLIREEVEFRPSSIEGGEAEIVMKPSDFDPWAEVEVVKLLGAIHTKGNNSMQKGKVVAEADPAEFAPYAFLKWDM</sequence>
<protein>
    <submittedName>
        <fullName evidence="1">Acetoacetate decarboxylase</fullName>
    </submittedName>
</protein>
<dbReference type="Pfam" id="PF06314">
    <property type="entry name" value="ADC"/>
    <property type="match status" value="1"/>
</dbReference>
<dbReference type="GO" id="GO:0016829">
    <property type="term" value="F:lyase activity"/>
    <property type="evidence" value="ECO:0007669"/>
    <property type="project" value="InterPro"/>
</dbReference>
<accession>A0A419F650</accession>
<name>A0A419F650_9BACT</name>
<gene>
    <name evidence="1" type="ORF">C4532_03600</name>
</gene>
<dbReference type="EMBL" id="QZKI01000022">
    <property type="protein sequence ID" value="RJP73960.1"/>
    <property type="molecule type" value="Genomic_DNA"/>
</dbReference>
<organism evidence="1 2">
    <name type="scientific">Candidatus Abyssobacteria bacterium SURF_17</name>
    <dbReference type="NCBI Taxonomy" id="2093361"/>
    <lineage>
        <taxon>Bacteria</taxon>
        <taxon>Pseudomonadati</taxon>
        <taxon>Candidatus Hydrogenedentota</taxon>
        <taxon>Candidatus Abyssobacteria</taxon>
    </lineage>
</organism>
<dbReference type="InterPro" id="IPR010451">
    <property type="entry name" value="Acetoacetate_decarboxylase"/>
</dbReference>
<dbReference type="AlphaFoldDB" id="A0A419F650"/>
<evidence type="ECO:0000313" key="2">
    <source>
        <dbReference type="Proteomes" id="UP000285961"/>
    </source>
</evidence>
<reference evidence="1 2" key="1">
    <citation type="journal article" date="2017" name="ISME J.">
        <title>Energy and carbon metabolisms in a deep terrestrial subsurface fluid microbial community.</title>
        <authorList>
            <person name="Momper L."/>
            <person name="Jungbluth S.P."/>
            <person name="Lee M.D."/>
            <person name="Amend J.P."/>
        </authorList>
    </citation>
    <scope>NUCLEOTIDE SEQUENCE [LARGE SCALE GENOMIC DNA]</scope>
    <source>
        <strain evidence="1">SURF_17</strain>
    </source>
</reference>
<proteinExistence type="predicted"/>
<dbReference type="Gene3D" id="2.40.400.10">
    <property type="entry name" value="Acetoacetate decarboxylase-like"/>
    <property type="match status" value="1"/>
</dbReference>
<dbReference type="SUPFAM" id="SSF160104">
    <property type="entry name" value="Acetoacetate decarboxylase-like"/>
    <property type="match status" value="1"/>
</dbReference>
<dbReference type="InterPro" id="IPR023375">
    <property type="entry name" value="ADC_dom_sf"/>
</dbReference>